<sequence length="387" mass="42570">MPRSALFGRRIHITGSIVEDANVATAAEVTRAREFVKVLVLNLLSKGANFVIPVDAEKTRGDGQPICFDWLVWETVHSNLSRRPADAPGPLVIAIKHHKNEGQIPAEHRSVWDAMRVSPLVQIESAAHWNMASKRMELQAQHGDILIAVGGGEGVLFLANLYHDAGKPLIPLNFTLGPATTGASRIFDFGMSGSNAQRLFQTEGAATSQSWLNRIEMYTGKTATDGVGDVLDLLEDLVSPKAFVVRLLNPTHADYNDVQSFFDNVVQPVMEGELGYKLTVVDGNQSYEHARIDDEIFKKLHRSSVVIADITGARPNCFIELGYALGRALPTMLTAKAGTEHPFDIYSLSGHRWNTTGSAAERRDEFRKHWNAIKNRPPIVPADPLIP</sequence>
<evidence type="ECO:0000313" key="2">
    <source>
        <dbReference type="EMBL" id="TCO80709.1"/>
    </source>
</evidence>
<proteinExistence type="predicted"/>
<gene>
    <name evidence="2" type="ORF">EV699_11244</name>
</gene>
<reference evidence="2 3" key="1">
    <citation type="submission" date="2019-03" db="EMBL/GenBank/DDBJ databases">
        <title>Genomic Encyclopedia of Type Strains, Phase IV (KMG-IV): sequencing the most valuable type-strain genomes for metagenomic binning, comparative biology and taxonomic classification.</title>
        <authorList>
            <person name="Goeker M."/>
        </authorList>
    </citation>
    <scope>NUCLEOTIDE SEQUENCE [LARGE SCALE GENOMIC DNA]</scope>
    <source>
        <strain evidence="2 3">DSM 25287</strain>
    </source>
</reference>
<accession>A0A4R2L8Z7</accession>
<organism evidence="2 3">
    <name type="scientific">Plasticicumulans lactativorans</name>
    <dbReference type="NCBI Taxonomy" id="1133106"/>
    <lineage>
        <taxon>Bacteria</taxon>
        <taxon>Pseudomonadati</taxon>
        <taxon>Pseudomonadota</taxon>
        <taxon>Gammaproteobacteria</taxon>
        <taxon>Candidatus Competibacteraceae</taxon>
        <taxon>Plasticicumulans</taxon>
    </lineage>
</organism>
<dbReference type="RefSeq" id="WP_132542915.1">
    <property type="nucleotide sequence ID" value="NZ_SLWY01000012.1"/>
</dbReference>
<name>A0A4R2L8Z7_9GAMM</name>
<dbReference type="OrthoDB" id="9792278at2"/>
<dbReference type="InterPro" id="IPR041327">
    <property type="entry name" value="Cap17-like_N"/>
</dbReference>
<dbReference type="AlphaFoldDB" id="A0A4R2L8Z7"/>
<dbReference type="EMBL" id="SLWY01000012">
    <property type="protein sequence ID" value="TCO80709.1"/>
    <property type="molecule type" value="Genomic_DNA"/>
</dbReference>
<dbReference type="Pfam" id="PF18178">
    <property type="entry name" value="Cap17-like_N"/>
    <property type="match status" value="1"/>
</dbReference>
<feature type="domain" description="ATP nucleosidase Cap17-like N-terminal" evidence="1">
    <location>
        <begin position="6"/>
        <end position="234"/>
    </location>
</feature>
<evidence type="ECO:0000313" key="3">
    <source>
        <dbReference type="Proteomes" id="UP000295765"/>
    </source>
</evidence>
<comment type="caution">
    <text evidence="2">The sequence shown here is derived from an EMBL/GenBank/DDBJ whole genome shotgun (WGS) entry which is preliminary data.</text>
</comment>
<protein>
    <recommendedName>
        <fullName evidence="1">ATP nucleosidase Cap17-like N-terminal domain-containing protein</fullName>
    </recommendedName>
</protein>
<keyword evidence="3" id="KW-1185">Reference proteome</keyword>
<evidence type="ECO:0000259" key="1">
    <source>
        <dbReference type="Pfam" id="PF18178"/>
    </source>
</evidence>
<dbReference type="Proteomes" id="UP000295765">
    <property type="component" value="Unassembled WGS sequence"/>
</dbReference>